<dbReference type="RefSeq" id="WP_230314321.1">
    <property type="nucleotide sequence ID" value="NZ_CBTK010000046.1"/>
</dbReference>
<dbReference type="Gene3D" id="2.60.15.10">
    <property type="entry name" value="F0F1 ATP synthase delta/epsilon subunit, N-terminal"/>
    <property type="match status" value="1"/>
</dbReference>
<dbReference type="InterPro" id="IPR020546">
    <property type="entry name" value="ATP_synth_F1_dsu/esu_N"/>
</dbReference>
<comment type="function">
    <text evidence="1">Produces ATP from ADP in the presence of a proton gradient across the membrane.</text>
</comment>
<evidence type="ECO:0000256" key="1">
    <source>
        <dbReference type="ARBA" id="ARBA00003543"/>
    </source>
</evidence>
<keyword evidence="8" id="KW-0139">CF(1)</keyword>
<gene>
    <name evidence="12" type="ORF">BN874_140002</name>
</gene>
<evidence type="ECO:0000256" key="6">
    <source>
        <dbReference type="ARBA" id="ARBA00023065"/>
    </source>
</evidence>
<dbReference type="InterPro" id="IPR001469">
    <property type="entry name" value="ATP_synth_F1_dsu/esu"/>
</dbReference>
<proteinExistence type="inferred from homology"/>
<organism evidence="12 13">
    <name type="scientific">Candidatus Contendobacter odensis Run_B_J11</name>
    <dbReference type="NCBI Taxonomy" id="1400861"/>
    <lineage>
        <taxon>Bacteria</taxon>
        <taxon>Pseudomonadati</taxon>
        <taxon>Pseudomonadota</taxon>
        <taxon>Gammaproteobacteria</taxon>
        <taxon>Candidatus Competibacteraceae</taxon>
        <taxon>Candidatus Contendibacter</taxon>
    </lineage>
</organism>
<evidence type="ECO:0000256" key="4">
    <source>
        <dbReference type="ARBA" id="ARBA00014480"/>
    </source>
</evidence>
<dbReference type="Pfam" id="PF02823">
    <property type="entry name" value="ATP-synt_DE_N"/>
    <property type="match status" value="1"/>
</dbReference>
<evidence type="ECO:0000256" key="8">
    <source>
        <dbReference type="ARBA" id="ARBA00023196"/>
    </source>
</evidence>
<keyword evidence="6" id="KW-0406">Ion transport</keyword>
<keyword evidence="13" id="KW-1185">Reference proteome</keyword>
<evidence type="ECO:0000256" key="5">
    <source>
        <dbReference type="ARBA" id="ARBA00022448"/>
    </source>
</evidence>
<comment type="caution">
    <text evidence="12">The sequence shown here is derived from an EMBL/GenBank/DDBJ whole genome shotgun (WGS) entry which is preliminary data.</text>
</comment>
<dbReference type="NCBIfam" id="TIGR03166">
    <property type="entry name" value="alt_F1F0_F1_eps"/>
    <property type="match status" value="1"/>
</dbReference>
<evidence type="ECO:0000256" key="10">
    <source>
        <dbReference type="ARBA" id="ARBA00031795"/>
    </source>
</evidence>
<dbReference type="AlphaFoldDB" id="A0A7U7G984"/>
<evidence type="ECO:0000256" key="2">
    <source>
        <dbReference type="ARBA" id="ARBA00004184"/>
    </source>
</evidence>
<keyword evidence="5" id="KW-0813">Transport</keyword>
<evidence type="ECO:0000256" key="3">
    <source>
        <dbReference type="ARBA" id="ARBA00005712"/>
    </source>
</evidence>
<dbReference type="InterPro" id="IPR036771">
    <property type="entry name" value="ATPsynth_dsu/esu_N"/>
</dbReference>
<evidence type="ECO:0000313" key="13">
    <source>
        <dbReference type="Proteomes" id="UP000019184"/>
    </source>
</evidence>
<accession>A0A7U7G984</accession>
<keyword evidence="8" id="KW-0066">ATP synthesis</keyword>
<evidence type="ECO:0000256" key="7">
    <source>
        <dbReference type="ARBA" id="ARBA00023136"/>
    </source>
</evidence>
<dbReference type="NCBIfam" id="NF004871">
    <property type="entry name" value="PRK06228.1"/>
    <property type="match status" value="1"/>
</dbReference>
<dbReference type="GO" id="GO:0012505">
    <property type="term" value="C:endomembrane system"/>
    <property type="evidence" value="ECO:0007669"/>
    <property type="project" value="UniProtKB-SubCell"/>
</dbReference>
<reference evidence="12 13" key="1">
    <citation type="journal article" date="2014" name="ISME J.">
        <title>Candidatus Competibacter-lineage genomes retrieved from metagenomes reveal functional metabolic diversity.</title>
        <authorList>
            <person name="McIlroy S.J."/>
            <person name="Albertsen M."/>
            <person name="Andresen E.K."/>
            <person name="Saunders A.M."/>
            <person name="Kristiansen R."/>
            <person name="Stokholm-Bjerregaard M."/>
            <person name="Nielsen K.L."/>
            <person name="Nielsen P.H."/>
        </authorList>
    </citation>
    <scope>NUCLEOTIDE SEQUENCE [LARGE SCALE GENOMIC DNA]</scope>
    <source>
        <strain evidence="12 13">Run_B_J11</strain>
    </source>
</reference>
<comment type="subcellular location">
    <subcellularLocation>
        <location evidence="2">Endomembrane system</location>
        <topology evidence="2">Peripheral membrane protein</topology>
    </subcellularLocation>
</comment>
<evidence type="ECO:0000256" key="9">
    <source>
        <dbReference type="ARBA" id="ARBA00030215"/>
    </source>
</evidence>
<dbReference type="SUPFAM" id="SSF51344">
    <property type="entry name" value="Epsilon subunit of F1F0-ATP synthase N-terminal domain"/>
    <property type="match status" value="1"/>
</dbReference>
<comment type="similarity">
    <text evidence="3">Belongs to the ATPase epsilon chain family.</text>
</comment>
<protein>
    <recommendedName>
        <fullName evidence="4">ATP synthase epsilon chain</fullName>
    </recommendedName>
    <alternativeName>
        <fullName evidence="10">ATP synthase F1 sector epsilon subunit</fullName>
    </alternativeName>
    <alternativeName>
        <fullName evidence="9">F-ATPase epsilon subunit</fullName>
    </alternativeName>
</protein>
<dbReference type="GO" id="GO:0045259">
    <property type="term" value="C:proton-transporting ATP synthase complex"/>
    <property type="evidence" value="ECO:0007669"/>
    <property type="project" value="UniProtKB-KW"/>
</dbReference>
<dbReference type="EMBL" id="CBTK010000046">
    <property type="protein sequence ID" value="CDH43909.1"/>
    <property type="molecule type" value="Genomic_DNA"/>
</dbReference>
<dbReference type="GO" id="GO:0016787">
    <property type="term" value="F:hydrolase activity"/>
    <property type="evidence" value="ECO:0007669"/>
    <property type="project" value="UniProtKB-KW"/>
</dbReference>
<evidence type="ECO:0000313" key="12">
    <source>
        <dbReference type="EMBL" id="CDH43909.1"/>
    </source>
</evidence>
<dbReference type="CDD" id="cd12152">
    <property type="entry name" value="F1-ATPase_delta"/>
    <property type="match status" value="1"/>
</dbReference>
<keyword evidence="12" id="KW-0378">Hydrolase</keyword>
<dbReference type="InterPro" id="IPR024037">
    <property type="entry name" value="Alt_ATP_synth_F1_esu"/>
</dbReference>
<feature type="domain" description="ATP synthase F1 complex delta/epsilon subunit N-terminal" evidence="11">
    <location>
        <begin position="3"/>
        <end position="81"/>
    </location>
</feature>
<sequence>MIRLKVLTPTQTLVDESVIKVHAEGREGAFCLLPRHRDWVAALVPGIVSFTTLTGQEQFVAVDQGVLTKCGAEVLIAVRRAVREGDLARLKQVVDMEFRQLDEQEKIARSALARLEAGIIRRFLEQDETGR</sequence>
<dbReference type="Proteomes" id="UP000019184">
    <property type="component" value="Unassembled WGS sequence"/>
</dbReference>
<evidence type="ECO:0000259" key="11">
    <source>
        <dbReference type="Pfam" id="PF02823"/>
    </source>
</evidence>
<keyword evidence="7" id="KW-0472">Membrane</keyword>
<name>A0A7U7G984_9GAMM</name>
<dbReference type="GO" id="GO:0046933">
    <property type="term" value="F:proton-transporting ATP synthase activity, rotational mechanism"/>
    <property type="evidence" value="ECO:0007669"/>
    <property type="project" value="InterPro"/>
</dbReference>